<feature type="active site" description="Nucleophile" evidence="6">
    <location>
        <position position="7"/>
    </location>
</feature>
<gene>
    <name evidence="9" type="primary">LOC111594469</name>
</gene>
<dbReference type="OrthoDB" id="3388at2759"/>
<dbReference type="Gene3D" id="3.40.50.2300">
    <property type="match status" value="1"/>
</dbReference>
<evidence type="ECO:0000256" key="2">
    <source>
        <dbReference type="ARBA" id="ARBA00011063"/>
    </source>
</evidence>
<evidence type="ECO:0000259" key="7">
    <source>
        <dbReference type="SMART" id="SM00226"/>
    </source>
</evidence>
<dbReference type="PANTHER" id="PTHR11717">
    <property type="entry name" value="LOW MOLECULAR WEIGHT PROTEIN TYROSINE PHOSPHATASE"/>
    <property type="match status" value="1"/>
</dbReference>
<dbReference type="CDD" id="cd16343">
    <property type="entry name" value="LMWPTP"/>
    <property type="match status" value="1"/>
</dbReference>
<evidence type="ECO:0000256" key="3">
    <source>
        <dbReference type="ARBA" id="ARBA00022490"/>
    </source>
</evidence>
<evidence type="ECO:0000313" key="8">
    <source>
        <dbReference type="Proteomes" id="UP000504633"/>
    </source>
</evidence>
<dbReference type="InterPro" id="IPR036196">
    <property type="entry name" value="Ptyr_pPase_sf"/>
</dbReference>
<dbReference type="Pfam" id="PF01451">
    <property type="entry name" value="LMWPc"/>
    <property type="match status" value="1"/>
</dbReference>
<reference evidence="9" key="1">
    <citation type="submission" date="2025-08" db="UniProtKB">
        <authorList>
            <consortium name="RefSeq"/>
        </authorList>
    </citation>
    <scope>IDENTIFICATION</scope>
    <source>
        <strain evidence="9">15085-1641.00</strain>
        <tissue evidence="9">Whole body</tissue>
    </source>
</reference>
<dbReference type="FunFam" id="3.40.50.2300:FF:000105">
    <property type="entry name" value="Low molecular weight phosphotyrosine protein"/>
    <property type="match status" value="1"/>
</dbReference>
<keyword evidence="8" id="KW-1185">Reference proteome</keyword>
<dbReference type="GO" id="GO:0005737">
    <property type="term" value="C:cytoplasm"/>
    <property type="evidence" value="ECO:0007669"/>
    <property type="project" value="UniProtKB-SubCell"/>
</dbReference>
<proteinExistence type="inferred from homology"/>
<keyword evidence="4" id="KW-0378">Hydrolase</keyword>
<sequence length="157" mass="18281">MKVLFVCLANTCRSPMAEAVFKHLILKNHLTNWKTDSAGLRDWNVGLRAQGRAQELLQQHGLKSEHITRVITVDDFYYFDFIFGMDESNITELQLIAEKLEPPAPCQIQYLGSYLNREEDKIIKDPYFSQGMASFHTAYLQIRESCERFVEQYRPEA</sequence>
<keyword evidence="3" id="KW-0963">Cytoplasm</keyword>
<dbReference type="SUPFAM" id="SSF52788">
    <property type="entry name" value="Phosphotyrosine protein phosphatases I"/>
    <property type="match status" value="1"/>
</dbReference>
<protein>
    <submittedName>
        <fullName evidence="9">Low molecular weight phosphotyrosine protein phosphatase 1</fullName>
    </submittedName>
</protein>
<feature type="active site" description="Nucleophile" evidence="6">
    <location>
        <position position="13"/>
    </location>
</feature>
<feature type="domain" description="Phosphotyrosine protein phosphatase I" evidence="7">
    <location>
        <begin position="1"/>
        <end position="152"/>
    </location>
</feature>
<accession>A0A6J1L9Z2</accession>
<name>A0A6J1L9Z2_DROHY</name>
<dbReference type="RefSeq" id="XP_023163537.2">
    <property type="nucleotide sequence ID" value="XM_023307769.2"/>
</dbReference>
<dbReference type="InterPro" id="IPR050438">
    <property type="entry name" value="LMW_PTPase"/>
</dbReference>
<organism evidence="8 9">
    <name type="scientific">Drosophila hydei</name>
    <name type="common">Fruit fly</name>
    <dbReference type="NCBI Taxonomy" id="7224"/>
    <lineage>
        <taxon>Eukaryota</taxon>
        <taxon>Metazoa</taxon>
        <taxon>Ecdysozoa</taxon>
        <taxon>Arthropoda</taxon>
        <taxon>Hexapoda</taxon>
        <taxon>Insecta</taxon>
        <taxon>Pterygota</taxon>
        <taxon>Neoptera</taxon>
        <taxon>Endopterygota</taxon>
        <taxon>Diptera</taxon>
        <taxon>Brachycera</taxon>
        <taxon>Muscomorpha</taxon>
        <taxon>Ephydroidea</taxon>
        <taxon>Drosophilidae</taxon>
        <taxon>Drosophila</taxon>
    </lineage>
</organism>
<evidence type="ECO:0000313" key="9">
    <source>
        <dbReference type="RefSeq" id="XP_023163537.2"/>
    </source>
</evidence>
<evidence type="ECO:0000256" key="5">
    <source>
        <dbReference type="ARBA" id="ARBA00022912"/>
    </source>
</evidence>
<dbReference type="PANTHER" id="PTHR11717:SF29">
    <property type="entry name" value="ACID PHOSPHATASE"/>
    <property type="match status" value="1"/>
</dbReference>
<evidence type="ECO:0000256" key="6">
    <source>
        <dbReference type="PIRSR" id="PIRSR617867-1"/>
    </source>
</evidence>
<dbReference type="AlphaFoldDB" id="A0A6J1L9Z2"/>
<evidence type="ECO:0000256" key="1">
    <source>
        <dbReference type="ARBA" id="ARBA00004496"/>
    </source>
</evidence>
<dbReference type="PRINTS" id="PR00719">
    <property type="entry name" value="LMWPTPASE"/>
</dbReference>
<dbReference type="KEGG" id="dhe:111594469"/>
<feature type="active site" description="Proton donor" evidence="6">
    <location>
        <position position="125"/>
    </location>
</feature>
<dbReference type="Proteomes" id="UP000504633">
    <property type="component" value="Unplaced"/>
</dbReference>
<keyword evidence="5" id="KW-0904">Protein phosphatase</keyword>
<dbReference type="OMA" id="FYDFDYI"/>
<dbReference type="GeneID" id="111594469"/>
<evidence type="ECO:0000256" key="4">
    <source>
        <dbReference type="ARBA" id="ARBA00022801"/>
    </source>
</evidence>
<dbReference type="SMART" id="SM00226">
    <property type="entry name" value="LMWPc"/>
    <property type="match status" value="1"/>
</dbReference>
<dbReference type="GO" id="GO:0004725">
    <property type="term" value="F:protein tyrosine phosphatase activity"/>
    <property type="evidence" value="ECO:0007669"/>
    <property type="project" value="InterPro"/>
</dbReference>
<dbReference type="InterPro" id="IPR017867">
    <property type="entry name" value="Tyr_phospatase_low_mol_wt"/>
</dbReference>
<comment type="similarity">
    <text evidence="2">Belongs to the low molecular weight phosphotyrosine protein phosphatase family.</text>
</comment>
<comment type="subcellular location">
    <subcellularLocation>
        <location evidence="1">Cytoplasm</location>
    </subcellularLocation>
</comment>
<dbReference type="InterPro" id="IPR023485">
    <property type="entry name" value="Ptyr_pPase"/>
</dbReference>